<keyword evidence="10" id="KW-1185">Reference proteome</keyword>
<evidence type="ECO:0000313" key="10">
    <source>
        <dbReference type="Proteomes" id="UP001166251"/>
    </source>
</evidence>
<evidence type="ECO:0000256" key="2">
    <source>
        <dbReference type="ARBA" id="ARBA00009617"/>
    </source>
</evidence>
<evidence type="ECO:0000256" key="4">
    <source>
        <dbReference type="ARBA" id="ARBA00022475"/>
    </source>
</evidence>
<feature type="transmembrane region" description="Helical" evidence="8">
    <location>
        <begin position="188"/>
        <end position="212"/>
    </location>
</feature>
<keyword evidence="4" id="KW-1003">Cell membrane</keyword>
<dbReference type="InterPro" id="IPR039672">
    <property type="entry name" value="MFS_2"/>
</dbReference>
<dbReference type="NCBIfam" id="TIGR00792">
    <property type="entry name" value="gph"/>
    <property type="match status" value="1"/>
</dbReference>
<keyword evidence="6 8" id="KW-1133">Transmembrane helix</keyword>
<evidence type="ECO:0000256" key="8">
    <source>
        <dbReference type="SAM" id="Phobius"/>
    </source>
</evidence>
<feature type="transmembrane region" description="Helical" evidence="8">
    <location>
        <begin position="407"/>
        <end position="426"/>
    </location>
</feature>
<name>A0ABS7EBE1_9GAMM</name>
<sequence>MEQRRSKLSLAEKVGYAIGDTGFNFFWKNIEVYLLFFYTDVFGISAAAAGTMFLVTRIIDAFSDPAMGYLADRTQTRWGKFRPYLLWGALPLAAAAVLTYTTPDLDSDGKLIWAYATYIMMMLAYTLVNIPYSAMLGVITADDQERTNLTSFRFVAAFSGGVVVTWGTPKLVAWLGAGNDQLGWQLTMMMYAIAACALFYWSFAATTERVIANNQQPSNFKQDACDLLGNKPWLVLFWLGLVVIMTISLRNAASAYYFKYFVERPDLMGSFLTACMVAYAVGAAATPLLTRVWEKRQLLIGLMTLVGVLSIAMYWLPADAISLIFLFGVLISLALGPKSPLVWSMYADTADYSEWQNGRRATGLIFSSATFALKLGGAGAAAIIGWLLATMGYQANEVQNEQSSQAIVWLVTLIPGGFALLAAWVASQYSLSRAKLLDIQQQLERQS</sequence>
<dbReference type="EMBL" id="JAHZSS010000001">
    <property type="protein sequence ID" value="MBW8189616.1"/>
    <property type="molecule type" value="Genomic_DNA"/>
</dbReference>
<organism evidence="9 10">
    <name type="scientific">Neiella holothuriorum</name>
    <dbReference type="NCBI Taxonomy" id="2870530"/>
    <lineage>
        <taxon>Bacteria</taxon>
        <taxon>Pseudomonadati</taxon>
        <taxon>Pseudomonadota</taxon>
        <taxon>Gammaproteobacteria</taxon>
        <taxon>Alteromonadales</taxon>
        <taxon>Echinimonadaceae</taxon>
        <taxon>Neiella</taxon>
    </lineage>
</organism>
<dbReference type="RefSeq" id="WP_220102291.1">
    <property type="nucleotide sequence ID" value="NZ_JAHZSS010000001.1"/>
</dbReference>
<feature type="transmembrane region" description="Helical" evidence="8">
    <location>
        <begin position="298"/>
        <end position="316"/>
    </location>
</feature>
<dbReference type="Proteomes" id="UP001166251">
    <property type="component" value="Unassembled WGS sequence"/>
</dbReference>
<keyword evidence="5 8" id="KW-0812">Transmembrane</keyword>
<feature type="transmembrane region" description="Helical" evidence="8">
    <location>
        <begin position="322"/>
        <end position="343"/>
    </location>
</feature>
<evidence type="ECO:0000256" key="5">
    <source>
        <dbReference type="ARBA" id="ARBA00022692"/>
    </source>
</evidence>
<dbReference type="PROSITE" id="PS00872">
    <property type="entry name" value="NA_GALACTOSIDE_SYMP"/>
    <property type="match status" value="1"/>
</dbReference>
<evidence type="ECO:0000256" key="7">
    <source>
        <dbReference type="ARBA" id="ARBA00023136"/>
    </source>
</evidence>
<dbReference type="PANTHER" id="PTHR11328">
    <property type="entry name" value="MAJOR FACILITATOR SUPERFAMILY DOMAIN-CONTAINING PROTEIN"/>
    <property type="match status" value="1"/>
</dbReference>
<dbReference type="Gene3D" id="1.20.1250.20">
    <property type="entry name" value="MFS general substrate transporter like domains"/>
    <property type="match status" value="2"/>
</dbReference>
<dbReference type="CDD" id="cd17332">
    <property type="entry name" value="MFS_MelB_like"/>
    <property type="match status" value="1"/>
</dbReference>
<dbReference type="InterPro" id="IPR018043">
    <property type="entry name" value="Na/Gal_symport_CS"/>
</dbReference>
<evidence type="ECO:0000256" key="1">
    <source>
        <dbReference type="ARBA" id="ARBA00004651"/>
    </source>
</evidence>
<dbReference type="Pfam" id="PF13347">
    <property type="entry name" value="MFS_2"/>
    <property type="match status" value="1"/>
</dbReference>
<proteinExistence type="inferred from homology"/>
<evidence type="ECO:0000313" key="9">
    <source>
        <dbReference type="EMBL" id="MBW8189616.1"/>
    </source>
</evidence>
<comment type="subcellular location">
    <subcellularLocation>
        <location evidence="1">Cell membrane</location>
        <topology evidence="1">Multi-pass membrane protein</topology>
    </subcellularLocation>
</comment>
<feature type="transmembrane region" description="Helical" evidence="8">
    <location>
        <begin position="233"/>
        <end position="258"/>
    </location>
</feature>
<accession>A0ABS7EBE1</accession>
<dbReference type="InterPro" id="IPR001927">
    <property type="entry name" value="Na/Gal_symport"/>
</dbReference>
<feature type="transmembrane region" description="Helical" evidence="8">
    <location>
        <begin position="32"/>
        <end position="55"/>
    </location>
</feature>
<reference evidence="9" key="1">
    <citation type="submission" date="2021-07" db="EMBL/GenBank/DDBJ databases">
        <title>Neiella marina sp. nov., isolated from the intestinal content of sea cucumber Apostichopus japonicus.</title>
        <authorList>
            <person name="Bai X."/>
        </authorList>
    </citation>
    <scope>NUCLEOTIDE SEQUENCE</scope>
    <source>
        <strain evidence="9">126</strain>
    </source>
</reference>
<gene>
    <name evidence="9" type="ORF">K0504_01095</name>
</gene>
<keyword evidence="7 8" id="KW-0472">Membrane</keyword>
<feature type="transmembrane region" description="Helical" evidence="8">
    <location>
        <begin position="364"/>
        <end position="387"/>
    </location>
</feature>
<dbReference type="SUPFAM" id="SSF103473">
    <property type="entry name" value="MFS general substrate transporter"/>
    <property type="match status" value="1"/>
</dbReference>
<keyword evidence="3" id="KW-0813">Transport</keyword>
<protein>
    <submittedName>
        <fullName evidence="9">MFS transporter</fullName>
    </submittedName>
</protein>
<evidence type="ECO:0000256" key="3">
    <source>
        <dbReference type="ARBA" id="ARBA00022448"/>
    </source>
</evidence>
<feature type="transmembrane region" description="Helical" evidence="8">
    <location>
        <begin position="112"/>
        <end position="139"/>
    </location>
</feature>
<evidence type="ECO:0000256" key="6">
    <source>
        <dbReference type="ARBA" id="ARBA00022989"/>
    </source>
</evidence>
<comment type="caution">
    <text evidence="9">The sequence shown here is derived from an EMBL/GenBank/DDBJ whole genome shotgun (WGS) entry which is preliminary data.</text>
</comment>
<feature type="transmembrane region" description="Helical" evidence="8">
    <location>
        <begin position="270"/>
        <end position="289"/>
    </location>
</feature>
<feature type="transmembrane region" description="Helical" evidence="8">
    <location>
        <begin position="83"/>
        <end position="100"/>
    </location>
</feature>
<dbReference type="InterPro" id="IPR036259">
    <property type="entry name" value="MFS_trans_sf"/>
</dbReference>
<comment type="similarity">
    <text evidence="2">Belongs to the sodium:galactoside symporter (TC 2.A.2) family.</text>
</comment>
<dbReference type="PANTHER" id="PTHR11328:SF24">
    <property type="entry name" value="MAJOR FACILITATOR SUPERFAMILY (MFS) PROFILE DOMAIN-CONTAINING PROTEIN"/>
    <property type="match status" value="1"/>
</dbReference>
<feature type="transmembrane region" description="Helical" evidence="8">
    <location>
        <begin position="151"/>
        <end position="168"/>
    </location>
</feature>